<evidence type="ECO:0000313" key="1">
    <source>
        <dbReference type="EMBL" id="SVE61178.1"/>
    </source>
</evidence>
<name>A0A383EYI0_9ZZZZ</name>
<sequence>MSIQLLKNFKSNRCWSIIDSEEVNV</sequence>
<organism evidence="1">
    <name type="scientific">marine metagenome</name>
    <dbReference type="NCBI Taxonomy" id="408172"/>
    <lineage>
        <taxon>unclassified sequences</taxon>
        <taxon>metagenomes</taxon>
        <taxon>ecological metagenomes</taxon>
    </lineage>
</organism>
<accession>A0A383EYI0</accession>
<gene>
    <name evidence="1" type="ORF">METZ01_LOCUS514032</name>
</gene>
<feature type="non-terminal residue" evidence="1">
    <location>
        <position position="25"/>
    </location>
</feature>
<dbReference type="AlphaFoldDB" id="A0A383EYI0"/>
<proteinExistence type="predicted"/>
<reference evidence="1" key="1">
    <citation type="submission" date="2018-05" db="EMBL/GenBank/DDBJ databases">
        <authorList>
            <person name="Lanie J.A."/>
            <person name="Ng W.-L."/>
            <person name="Kazmierczak K.M."/>
            <person name="Andrzejewski T.M."/>
            <person name="Davidsen T.M."/>
            <person name="Wayne K.J."/>
            <person name="Tettelin H."/>
            <person name="Glass J.I."/>
            <person name="Rusch D."/>
            <person name="Podicherti R."/>
            <person name="Tsui H.-C.T."/>
            <person name="Winkler M.E."/>
        </authorList>
    </citation>
    <scope>NUCLEOTIDE SEQUENCE</scope>
</reference>
<protein>
    <submittedName>
        <fullName evidence="1">Uncharacterized protein</fullName>
    </submittedName>
</protein>
<dbReference type="EMBL" id="UINC01229460">
    <property type="protein sequence ID" value="SVE61178.1"/>
    <property type="molecule type" value="Genomic_DNA"/>
</dbReference>